<dbReference type="AlphaFoldDB" id="A0A060RD14"/>
<dbReference type="Pfam" id="PF07733">
    <property type="entry name" value="DNA_pol3_alpha"/>
    <property type="match status" value="1"/>
</dbReference>
<evidence type="ECO:0000256" key="6">
    <source>
        <dbReference type="ARBA" id="ARBA00049244"/>
    </source>
</evidence>
<dbReference type="GO" id="GO:0006260">
    <property type="term" value="P:DNA replication"/>
    <property type="evidence" value="ECO:0007669"/>
    <property type="project" value="UniProtKB-KW"/>
</dbReference>
<name>A0A060RD14_9BACT</name>
<feature type="domain" description="Bacterial DNA polymerase III alpha subunit NTPase" evidence="7">
    <location>
        <begin position="27"/>
        <end position="200"/>
    </location>
</feature>
<dbReference type="InterPro" id="IPR011708">
    <property type="entry name" value="DNA_pol3_alpha_NTPase_dom"/>
</dbReference>
<dbReference type="eggNOG" id="COG0587">
    <property type="taxonomic scope" value="Bacteria"/>
</dbReference>
<dbReference type="GO" id="GO:0008408">
    <property type="term" value="F:3'-5' exonuclease activity"/>
    <property type="evidence" value="ECO:0007669"/>
    <property type="project" value="InterPro"/>
</dbReference>
<dbReference type="HOGENOM" id="CLU_392643_0_0_10"/>
<dbReference type="InterPro" id="IPR040982">
    <property type="entry name" value="DNA_pol3_finger"/>
</dbReference>
<dbReference type="PATRIC" id="fig|1433126.3.peg.1719"/>
<dbReference type="InterPro" id="IPR004805">
    <property type="entry name" value="DnaE2/DnaE/PolC"/>
</dbReference>
<evidence type="ECO:0000256" key="2">
    <source>
        <dbReference type="ARBA" id="ARBA00022679"/>
    </source>
</evidence>
<evidence type="ECO:0000313" key="11">
    <source>
        <dbReference type="Proteomes" id="UP000027616"/>
    </source>
</evidence>
<evidence type="ECO:0000259" key="8">
    <source>
        <dbReference type="Pfam" id="PF14579"/>
    </source>
</evidence>
<evidence type="ECO:0000259" key="7">
    <source>
        <dbReference type="Pfam" id="PF07733"/>
    </source>
</evidence>
<accession>A0A060RD14</accession>
<organism evidence="10 11">
    <name type="scientific">Mucinivorans hirudinis</name>
    <dbReference type="NCBI Taxonomy" id="1433126"/>
    <lineage>
        <taxon>Bacteria</taxon>
        <taxon>Pseudomonadati</taxon>
        <taxon>Bacteroidota</taxon>
        <taxon>Bacteroidia</taxon>
        <taxon>Bacteroidales</taxon>
        <taxon>Rikenellaceae</taxon>
        <taxon>Mucinivorans</taxon>
    </lineage>
</organism>
<keyword evidence="3 10" id="KW-0548">Nucleotidyltransferase</keyword>
<keyword evidence="2 10" id="KW-0808">Transferase</keyword>
<evidence type="ECO:0000259" key="9">
    <source>
        <dbReference type="Pfam" id="PF17657"/>
    </source>
</evidence>
<dbReference type="STRING" id="1433126.BN938_1743"/>
<evidence type="ECO:0000313" key="10">
    <source>
        <dbReference type="EMBL" id="CDN31823.1"/>
    </source>
</evidence>
<evidence type="ECO:0000256" key="5">
    <source>
        <dbReference type="ARBA" id="ARBA00022932"/>
    </source>
</evidence>
<feature type="domain" description="DNA polymerase III alpha subunit finger" evidence="9">
    <location>
        <begin position="204"/>
        <end position="369"/>
    </location>
</feature>
<dbReference type="Pfam" id="PF17657">
    <property type="entry name" value="DNA_pol3_finger"/>
    <property type="match status" value="1"/>
</dbReference>
<dbReference type="InterPro" id="IPR029460">
    <property type="entry name" value="DNAPol_HHH"/>
</dbReference>
<dbReference type="Pfam" id="PF14579">
    <property type="entry name" value="HHH_6"/>
    <property type="match status" value="1"/>
</dbReference>
<reference evidence="10 11" key="1">
    <citation type="journal article" date="2015" name="Genome Announc.">
        <title>Complete Genome Sequence of the Novel Leech Symbiont Mucinivorans hirudinis M3T.</title>
        <authorList>
            <person name="Nelson M.C."/>
            <person name="Bomar L."/>
            <person name="Graf J."/>
        </authorList>
    </citation>
    <scope>NUCLEOTIDE SEQUENCE [LARGE SCALE GENOMIC DNA]</scope>
    <source>
        <strain evidence="11">M3</strain>
    </source>
</reference>
<dbReference type="Proteomes" id="UP000027616">
    <property type="component" value="Chromosome I"/>
</dbReference>
<keyword evidence="11" id="KW-1185">Reference proteome</keyword>
<dbReference type="PANTHER" id="PTHR32294">
    <property type="entry name" value="DNA POLYMERASE III SUBUNIT ALPHA"/>
    <property type="match status" value="1"/>
</dbReference>
<keyword evidence="4" id="KW-0235">DNA replication</keyword>
<protein>
    <recommendedName>
        <fullName evidence="1">DNA-directed DNA polymerase</fullName>
        <ecNumber evidence="1">2.7.7.7</ecNumber>
    </recommendedName>
</protein>
<dbReference type="Gene3D" id="1.10.150.870">
    <property type="match status" value="1"/>
</dbReference>
<dbReference type="KEGG" id="rbc:BN938_1743"/>
<dbReference type="InterPro" id="IPR041931">
    <property type="entry name" value="DNA_pol3_alpha_thumb_dom"/>
</dbReference>
<evidence type="ECO:0000256" key="3">
    <source>
        <dbReference type="ARBA" id="ARBA00022695"/>
    </source>
</evidence>
<proteinExistence type="predicted"/>
<feature type="domain" description="DNA polymerase helix-hairpin-helix motif" evidence="8">
    <location>
        <begin position="444"/>
        <end position="511"/>
    </location>
</feature>
<evidence type="ECO:0000256" key="1">
    <source>
        <dbReference type="ARBA" id="ARBA00012417"/>
    </source>
</evidence>
<dbReference type="EC" id="2.7.7.7" evidence="1"/>
<keyword evidence="5" id="KW-0239">DNA-directed DNA polymerase</keyword>
<gene>
    <name evidence="10" type="ORF">BN938_1743</name>
</gene>
<dbReference type="GO" id="GO:0003887">
    <property type="term" value="F:DNA-directed DNA polymerase activity"/>
    <property type="evidence" value="ECO:0007669"/>
    <property type="project" value="UniProtKB-KW"/>
</dbReference>
<comment type="catalytic activity">
    <reaction evidence="6">
        <text>DNA(n) + a 2'-deoxyribonucleoside 5'-triphosphate = DNA(n+1) + diphosphate</text>
        <dbReference type="Rhea" id="RHEA:22508"/>
        <dbReference type="Rhea" id="RHEA-COMP:17339"/>
        <dbReference type="Rhea" id="RHEA-COMP:17340"/>
        <dbReference type="ChEBI" id="CHEBI:33019"/>
        <dbReference type="ChEBI" id="CHEBI:61560"/>
        <dbReference type="ChEBI" id="CHEBI:173112"/>
        <dbReference type="EC" id="2.7.7.7"/>
    </reaction>
</comment>
<dbReference type="EMBL" id="HG934468">
    <property type="protein sequence ID" value="CDN31823.1"/>
    <property type="molecule type" value="Genomic_DNA"/>
</dbReference>
<evidence type="ECO:0000256" key="4">
    <source>
        <dbReference type="ARBA" id="ARBA00022705"/>
    </source>
</evidence>
<sequence>MRINKIEVKQAPDLVAVLDSCVGDGYLQGTGGVLADVDIDYQSDRRGEVKEYLERRYNTGGKQRVFSAGTLTTLKIKAAIKDVARVHKVPLSITNYITAIFDDDKMTWTDLFKLAATNRKVKDFITRYPQVIEDIRPLMGQPRSASVHASAILITPETKDGQPMECFDYTPIKKVDGVLVSEFDGYSLDEVGLLKNDCLGIKELSKINQTINECNRVYNAGLSFEEIVKGDLDDEKTYQILSDGHCQNVFQFSSRGMTKYLMDMRPDCINDLIAANALYRPATLESGSAEKYLLCKRGEVEPQYLWGTYDALKDSFGQLTYQESLAQIAREVGGFSLGEGVSLLKLISKKRIDKIHAMKEKFLSGAAQRGCPEEDAVKIWEMIESGGSYLFNKSHATAYAITAYVGAYLKANFPTAFYTVALQWADDKEISTLMSEMEQCSVAKIVPPDINVSDVHFTTDYAQDKIFWSLTRIKMVGSKAASYVIEERTKNGLFTSLENFIHRIFKHKLKRYEYWDDPDNTEQQSRVPVNARHIRNMILAGCFDNIEGVDVITDRYRIVQQAAELLGFTLSEQDFPADMVLKPHYWSMQQIALSGVG</sequence>
<dbReference type="Gene3D" id="1.10.10.1600">
    <property type="entry name" value="Bacterial DNA polymerase III alpha subunit, thumb domain"/>
    <property type="match status" value="1"/>
</dbReference>